<gene>
    <name evidence="1" type="ORF">MSG28_012432</name>
</gene>
<dbReference type="Proteomes" id="UP001064048">
    <property type="component" value="Chromosome 21"/>
</dbReference>
<dbReference type="EMBL" id="CM046121">
    <property type="protein sequence ID" value="KAI8434384.1"/>
    <property type="molecule type" value="Genomic_DNA"/>
</dbReference>
<evidence type="ECO:0000313" key="1">
    <source>
        <dbReference type="EMBL" id="KAI8434384.1"/>
    </source>
</evidence>
<organism evidence="1 2">
    <name type="scientific">Choristoneura fumiferana</name>
    <name type="common">Spruce budworm moth</name>
    <name type="synonym">Archips fumiferana</name>
    <dbReference type="NCBI Taxonomy" id="7141"/>
    <lineage>
        <taxon>Eukaryota</taxon>
        <taxon>Metazoa</taxon>
        <taxon>Ecdysozoa</taxon>
        <taxon>Arthropoda</taxon>
        <taxon>Hexapoda</taxon>
        <taxon>Insecta</taxon>
        <taxon>Pterygota</taxon>
        <taxon>Neoptera</taxon>
        <taxon>Endopterygota</taxon>
        <taxon>Lepidoptera</taxon>
        <taxon>Glossata</taxon>
        <taxon>Ditrysia</taxon>
        <taxon>Tortricoidea</taxon>
        <taxon>Tortricidae</taxon>
        <taxon>Tortricinae</taxon>
        <taxon>Choristoneura</taxon>
    </lineage>
</organism>
<protein>
    <submittedName>
        <fullName evidence="1">Uncharacterized protein</fullName>
    </submittedName>
</protein>
<reference evidence="1 2" key="1">
    <citation type="journal article" date="2022" name="Genome Biol. Evol.">
        <title>The Spruce Budworm Genome: Reconstructing the Evolutionary History of Antifreeze Proteins.</title>
        <authorList>
            <person name="Beliveau C."/>
            <person name="Gagne P."/>
            <person name="Picq S."/>
            <person name="Vernygora O."/>
            <person name="Keeling C.I."/>
            <person name="Pinkney K."/>
            <person name="Doucet D."/>
            <person name="Wen F."/>
            <person name="Johnston J.S."/>
            <person name="Maaroufi H."/>
            <person name="Boyle B."/>
            <person name="Laroche J."/>
            <person name="Dewar K."/>
            <person name="Juretic N."/>
            <person name="Blackburn G."/>
            <person name="Nisole A."/>
            <person name="Brunet B."/>
            <person name="Brandao M."/>
            <person name="Lumley L."/>
            <person name="Duan J."/>
            <person name="Quan G."/>
            <person name="Lucarotti C.J."/>
            <person name="Roe A.D."/>
            <person name="Sperling F.A.H."/>
            <person name="Levesque R.C."/>
            <person name="Cusson M."/>
        </authorList>
    </citation>
    <scope>NUCLEOTIDE SEQUENCE [LARGE SCALE GENOMIC DNA]</scope>
    <source>
        <strain evidence="1">Glfc:IPQL:Cfum</strain>
    </source>
</reference>
<evidence type="ECO:0000313" key="2">
    <source>
        <dbReference type="Proteomes" id="UP001064048"/>
    </source>
</evidence>
<comment type="caution">
    <text evidence="1">The sequence shown here is derived from an EMBL/GenBank/DDBJ whole genome shotgun (WGS) entry which is preliminary data.</text>
</comment>
<accession>A0ACC0KD72</accession>
<name>A0ACC0KD72_CHOFU</name>
<sequence length="75" mass="8112">MCSVQHLIKAVGALGSRAGRGALPARPRPLRFPPPAWKARAVVTRSLELKFFTRDDDVPGEGDGNLNRLDTFVAA</sequence>
<keyword evidence="2" id="KW-1185">Reference proteome</keyword>
<proteinExistence type="predicted"/>